<accession>A0A075EHP3</accession>
<dbReference type="EMBL" id="KF594189">
    <property type="protein sequence ID" value="AIE38565.1"/>
    <property type="molecule type" value="Genomic_DNA"/>
</dbReference>
<evidence type="ECO:0000313" key="6">
    <source>
        <dbReference type="EMBL" id="AIE38522.1"/>
    </source>
</evidence>
<dbReference type="EMBL" id="KF594190">
    <property type="protein sequence ID" value="AIE38608.1"/>
    <property type="molecule type" value="Genomic_DNA"/>
</dbReference>
<evidence type="ECO:0000313" key="2">
    <source>
        <dbReference type="EMBL" id="AIE38350.1"/>
    </source>
</evidence>
<evidence type="ECO:0000313" key="4">
    <source>
        <dbReference type="EMBL" id="AIE38436.1"/>
    </source>
</evidence>
<feature type="transmembrane region" description="Helical" evidence="1">
    <location>
        <begin position="6"/>
        <end position="25"/>
    </location>
</feature>
<dbReference type="EMBL" id="KF594194">
    <property type="protein sequence ID" value="AIE38780.1"/>
    <property type="molecule type" value="Genomic_DNA"/>
</dbReference>
<name>A0A075EHP3_9CAUD</name>
<evidence type="ECO:0000313" key="12">
    <source>
        <dbReference type="EMBL" id="AIE38780.1"/>
    </source>
</evidence>
<keyword evidence="1" id="KW-0812">Transmembrane</keyword>
<keyword evidence="1" id="KW-0472">Membrane</keyword>
<dbReference type="EMBL" id="KF594188">
    <property type="protein sequence ID" value="AIE38522.1"/>
    <property type="molecule type" value="Genomic_DNA"/>
</dbReference>
<evidence type="ECO:0000256" key="1">
    <source>
        <dbReference type="SAM" id="Phobius"/>
    </source>
</evidence>
<dbReference type="EMBL" id="KF594191">
    <property type="protein sequence ID" value="AIE38651.1"/>
    <property type="molecule type" value="Genomic_DNA"/>
</dbReference>
<feature type="transmembrane region" description="Helical" evidence="1">
    <location>
        <begin position="149"/>
        <end position="168"/>
    </location>
</feature>
<dbReference type="Pfam" id="PF16938">
    <property type="entry name" value="Phage_holin_Dp1"/>
    <property type="match status" value="1"/>
</dbReference>
<organism evidence="2">
    <name type="scientific">Siphovirus contig89</name>
    <dbReference type="NCBI Taxonomy" id="1518022"/>
    <lineage>
        <taxon>Viruses</taxon>
        <taxon>Duplodnaviria</taxon>
        <taxon>Heunggongvirae</taxon>
        <taxon>Uroviricota</taxon>
        <taxon>Caudoviricetes</taxon>
    </lineage>
</organism>
<dbReference type="EMBL" id="KF594184">
    <property type="protein sequence ID" value="AIE38350.1"/>
    <property type="molecule type" value="Genomic_DNA"/>
</dbReference>
<dbReference type="EMBL" id="KF594185">
    <property type="protein sequence ID" value="AIE38393.1"/>
    <property type="molecule type" value="Genomic_DNA"/>
</dbReference>
<evidence type="ECO:0000313" key="8">
    <source>
        <dbReference type="EMBL" id="AIE38608.1"/>
    </source>
</evidence>
<dbReference type="EMBL" id="KF594186">
    <property type="protein sequence ID" value="AIE38436.1"/>
    <property type="molecule type" value="Genomic_DNA"/>
</dbReference>
<evidence type="ECO:0000313" key="10">
    <source>
        <dbReference type="EMBL" id="AIE38694.1"/>
    </source>
</evidence>
<keyword evidence="1" id="KW-1133">Transmembrane helix</keyword>
<dbReference type="EMBL" id="KF594187">
    <property type="protein sequence ID" value="AIE38479.1"/>
    <property type="molecule type" value="Genomic_DNA"/>
</dbReference>
<feature type="transmembrane region" description="Helical" evidence="1">
    <location>
        <begin position="125"/>
        <end position="143"/>
    </location>
</feature>
<reference evidence="2" key="1">
    <citation type="journal article" date="2014" name="ISME J.">
        <title>Human oral viruses are personal, persistent and gender-consistent.</title>
        <authorList>
            <person name="Abeles S.R."/>
            <person name="Robles-Sikisaka R."/>
            <person name="Ly M."/>
            <person name="Lum A.G."/>
            <person name="Salzman J."/>
            <person name="Boehm T.K."/>
            <person name="Pride D.T."/>
        </authorList>
    </citation>
    <scope>NUCLEOTIDE SEQUENCE</scope>
    <source>
        <strain evidence="9">Day14AM</strain>
        <strain evidence="2">Day1AM</strain>
        <strain evidence="3">Day1Noon</strain>
        <strain evidence="4">Day1PM</strain>
        <strain evidence="5">Day2AM</strain>
        <strain evidence="10">Day30AM</strain>
        <strain evidence="11">Day30Noon</strain>
        <strain evidence="6">Day4AM</strain>
        <strain evidence="12">Day60AM</strain>
        <strain evidence="7">Day7AM</strain>
        <strain evidence="8">Day7Noon</strain>
    </source>
</reference>
<evidence type="ECO:0000313" key="7">
    <source>
        <dbReference type="EMBL" id="AIE38565.1"/>
    </source>
</evidence>
<dbReference type="EMBL" id="KF594192">
    <property type="protein sequence ID" value="AIE38694.1"/>
    <property type="molecule type" value="Genomic_DNA"/>
</dbReference>
<evidence type="ECO:0000313" key="11">
    <source>
        <dbReference type="EMBL" id="AIE38737.1"/>
    </source>
</evidence>
<proteinExistence type="predicted"/>
<evidence type="ECO:0000313" key="9">
    <source>
        <dbReference type="EMBL" id="AIE38651.1"/>
    </source>
</evidence>
<protein>
    <submittedName>
        <fullName evidence="2">Phage holin</fullName>
    </submittedName>
</protein>
<dbReference type="EMBL" id="KF594193">
    <property type="protein sequence ID" value="AIE38737.1"/>
    <property type="molecule type" value="Genomic_DNA"/>
</dbReference>
<evidence type="ECO:0000313" key="3">
    <source>
        <dbReference type="EMBL" id="AIE38393.1"/>
    </source>
</evidence>
<sequence>MSHTVELVITIFGSVLTSTGLWAYLQKRAERHDAKTQLMLGLAHNQIVAMGTAYLSRGYITIDEFEDLQKYLYQPYHTFGGNGTAEKVMDAVNRLPIHFPDTRRKDKRYVAVDQTYNTLKWIAQILLPALATLYLALAGLWGFPHTEAVVGTITALDTFLGALLGLAAKNYEPEVDGVLHVDHKNQEVYAALETPAQDMTKKDTATLKVSEV</sequence>
<evidence type="ECO:0000313" key="5">
    <source>
        <dbReference type="EMBL" id="AIE38479.1"/>
    </source>
</evidence>
<dbReference type="InterPro" id="IPR031612">
    <property type="entry name" value="Phage_holin_Dp1"/>
</dbReference>